<dbReference type="GO" id="GO:0000160">
    <property type="term" value="P:phosphorelay signal transduction system"/>
    <property type="evidence" value="ECO:0007669"/>
    <property type="project" value="InterPro"/>
</dbReference>
<evidence type="ECO:0000259" key="3">
    <source>
        <dbReference type="PROSITE" id="PS50110"/>
    </source>
</evidence>
<evidence type="ECO:0000313" key="5">
    <source>
        <dbReference type="Proteomes" id="UP000249467"/>
    </source>
</evidence>
<keyword evidence="1 2" id="KW-0597">Phosphoprotein</keyword>
<dbReference type="Pfam" id="PF00072">
    <property type="entry name" value="Response_reg"/>
    <property type="match status" value="1"/>
</dbReference>
<dbReference type="SMART" id="SM00448">
    <property type="entry name" value="REC"/>
    <property type="match status" value="1"/>
</dbReference>
<evidence type="ECO:0000313" key="4">
    <source>
        <dbReference type="EMBL" id="PZO44459.1"/>
    </source>
</evidence>
<protein>
    <submittedName>
        <fullName evidence="4">Response regulator</fullName>
    </submittedName>
</protein>
<dbReference type="EMBL" id="QBML01000002">
    <property type="protein sequence ID" value="PZO44459.1"/>
    <property type="molecule type" value="Genomic_DNA"/>
</dbReference>
<dbReference type="InterPro" id="IPR011006">
    <property type="entry name" value="CheY-like_superfamily"/>
</dbReference>
<dbReference type="InterPro" id="IPR050595">
    <property type="entry name" value="Bact_response_regulator"/>
</dbReference>
<dbReference type="PROSITE" id="PS50110">
    <property type="entry name" value="RESPONSE_REGULATORY"/>
    <property type="match status" value="1"/>
</dbReference>
<dbReference type="AlphaFoldDB" id="A0A2W4WRJ2"/>
<accession>A0A2W4WRJ2</accession>
<comment type="caution">
    <text evidence="4">The sequence shown here is derived from an EMBL/GenBank/DDBJ whole genome shotgun (WGS) entry which is preliminary data.</text>
</comment>
<dbReference type="PANTHER" id="PTHR44591">
    <property type="entry name" value="STRESS RESPONSE REGULATOR PROTEIN 1"/>
    <property type="match status" value="1"/>
</dbReference>
<reference evidence="4 5" key="2">
    <citation type="submission" date="2018-06" db="EMBL/GenBank/DDBJ databases">
        <title>Metagenomic assembly of (sub)arctic Cyanobacteria and their associated microbiome from non-axenic cultures.</title>
        <authorList>
            <person name="Baurain D."/>
        </authorList>
    </citation>
    <scope>NUCLEOTIDE SEQUENCE [LARGE SCALE GENOMIC DNA]</scope>
    <source>
        <strain evidence="4">ULC066bin1</strain>
    </source>
</reference>
<feature type="modified residue" description="4-aspartylphosphate" evidence="2">
    <location>
        <position position="327"/>
    </location>
</feature>
<proteinExistence type="predicted"/>
<reference evidence="4 5" key="1">
    <citation type="submission" date="2018-04" db="EMBL/GenBank/DDBJ databases">
        <authorList>
            <person name="Go L.Y."/>
            <person name="Mitchell J.A."/>
        </authorList>
    </citation>
    <scope>NUCLEOTIDE SEQUENCE [LARGE SCALE GENOMIC DNA]</scope>
    <source>
        <strain evidence="4">ULC066bin1</strain>
    </source>
</reference>
<evidence type="ECO:0000256" key="2">
    <source>
        <dbReference type="PROSITE-ProRule" id="PRU00169"/>
    </source>
</evidence>
<dbReference type="Proteomes" id="UP000249467">
    <property type="component" value="Unassembled WGS sequence"/>
</dbReference>
<sequence length="402" mass="45998">MMQLPHENDAYNLPTDKGSNKLINVIPIGQVIPNLTYSSLMVMLKLLMRHTGIAKVETAHFSWKIFIHSGSIAFIEDSSEFLPTLIRKLKIQKIQTQPDLIQSLNQKPISSLATYHLLSEIYTQDRENCLSVFKEILFENLLAIALEQNFSLLWKPLPSEVKILLPIWQLTDLEKAIAKVVAQWRNFNYVHHPYQTIKLLDPECAIAQVPLFNQVINGKYRIGEIADRFQQHITRTALKLDKLAENRTVAILPLPLQSPSFKNFLPFDDGIEKRSQPKVMIVDDSPILLKQFGDLLASWGYQLSLVNDSANATKLILSEKPYIVFMDINMPNLNGFDLIKQIRRQPSLANTPLVLVTSENSITNNFRAKWANCRFLSKPRTSNDLQEFREQVLAILHEFAPT</sequence>
<dbReference type="SUPFAM" id="SSF52172">
    <property type="entry name" value="CheY-like"/>
    <property type="match status" value="1"/>
</dbReference>
<organism evidence="4 5">
    <name type="scientific">Pseudanabaena frigida</name>
    <dbReference type="NCBI Taxonomy" id="945775"/>
    <lineage>
        <taxon>Bacteria</taxon>
        <taxon>Bacillati</taxon>
        <taxon>Cyanobacteriota</taxon>
        <taxon>Cyanophyceae</taxon>
        <taxon>Pseudanabaenales</taxon>
        <taxon>Pseudanabaenaceae</taxon>
        <taxon>Pseudanabaena</taxon>
    </lineage>
</organism>
<dbReference type="PANTHER" id="PTHR44591:SF23">
    <property type="entry name" value="CHEY SUBFAMILY"/>
    <property type="match status" value="1"/>
</dbReference>
<evidence type="ECO:0000256" key="1">
    <source>
        <dbReference type="ARBA" id="ARBA00022553"/>
    </source>
</evidence>
<dbReference type="Gene3D" id="3.40.50.2300">
    <property type="match status" value="1"/>
</dbReference>
<dbReference type="InterPro" id="IPR001789">
    <property type="entry name" value="Sig_transdc_resp-reg_receiver"/>
</dbReference>
<dbReference type="CDD" id="cd00156">
    <property type="entry name" value="REC"/>
    <property type="match status" value="1"/>
</dbReference>
<name>A0A2W4WRJ2_9CYAN</name>
<feature type="domain" description="Response regulatory" evidence="3">
    <location>
        <begin position="278"/>
        <end position="393"/>
    </location>
</feature>
<gene>
    <name evidence="4" type="ORF">DCF19_01520</name>
</gene>